<proteinExistence type="predicted"/>
<protein>
    <submittedName>
        <fullName evidence="2">Uncharacterized protein</fullName>
    </submittedName>
</protein>
<sequence length="71" mass="7906">MSSQASTPSSPSSITEEISTRTMSDVVNGEDIINIKQFTPVFEEINDDDKAFEHYWLCSESGATRECISNK</sequence>
<organism evidence="2 3">
    <name type="scientific">Rhizophagus irregularis</name>
    <dbReference type="NCBI Taxonomy" id="588596"/>
    <lineage>
        <taxon>Eukaryota</taxon>
        <taxon>Fungi</taxon>
        <taxon>Fungi incertae sedis</taxon>
        <taxon>Mucoromycota</taxon>
        <taxon>Glomeromycotina</taxon>
        <taxon>Glomeromycetes</taxon>
        <taxon>Glomerales</taxon>
        <taxon>Glomeraceae</taxon>
        <taxon>Rhizophagus</taxon>
    </lineage>
</organism>
<dbReference type="Proteomes" id="UP000684084">
    <property type="component" value="Unassembled WGS sequence"/>
</dbReference>
<dbReference type="EMBL" id="CAGKOT010000003">
    <property type="protein sequence ID" value="CAB5322076.1"/>
    <property type="molecule type" value="Genomic_DNA"/>
</dbReference>
<comment type="caution">
    <text evidence="2">The sequence shown here is derived from an EMBL/GenBank/DDBJ whole genome shotgun (WGS) entry which is preliminary data.</text>
</comment>
<dbReference type="AlphaFoldDB" id="A0A915YRI6"/>
<accession>A0A915YRI6</accession>
<dbReference type="OrthoDB" id="2432575at2759"/>
<evidence type="ECO:0000313" key="2">
    <source>
        <dbReference type="EMBL" id="CAB5322076.1"/>
    </source>
</evidence>
<feature type="region of interest" description="Disordered" evidence="1">
    <location>
        <begin position="1"/>
        <end position="23"/>
    </location>
</feature>
<gene>
    <name evidence="2" type="ORF">CHRIB12_LOCUS2283</name>
</gene>
<evidence type="ECO:0000256" key="1">
    <source>
        <dbReference type="SAM" id="MobiDB-lite"/>
    </source>
</evidence>
<name>A0A915YRI6_9GLOM</name>
<reference evidence="2" key="1">
    <citation type="submission" date="2020-05" db="EMBL/GenBank/DDBJ databases">
        <authorList>
            <person name="Rincon C."/>
            <person name="Sanders R I."/>
            <person name="Robbins C."/>
            <person name="Chaturvedi A."/>
        </authorList>
    </citation>
    <scope>NUCLEOTIDE SEQUENCE</scope>
    <source>
        <strain evidence="2">CHB12</strain>
    </source>
</reference>
<evidence type="ECO:0000313" key="3">
    <source>
        <dbReference type="Proteomes" id="UP000684084"/>
    </source>
</evidence>